<dbReference type="CDD" id="cd00211">
    <property type="entry name" value="PTS_IIA_fru"/>
    <property type="match status" value="1"/>
</dbReference>
<dbReference type="PATRIC" id="fig|743698.3.peg.842"/>
<keyword evidence="4" id="KW-0597">Phosphoprotein</keyword>
<evidence type="ECO:0000256" key="3">
    <source>
        <dbReference type="ARBA" id="ARBA00022490"/>
    </source>
</evidence>
<evidence type="ECO:0000256" key="6">
    <source>
        <dbReference type="ARBA" id="ARBA00022683"/>
    </source>
</evidence>
<dbReference type="GO" id="GO:0005737">
    <property type="term" value="C:cytoplasm"/>
    <property type="evidence" value="ECO:0007669"/>
    <property type="project" value="UniProtKB-SubCell"/>
</dbReference>
<keyword evidence="3" id="KW-0963">Cytoplasm</keyword>
<evidence type="ECO:0000256" key="7">
    <source>
        <dbReference type="ARBA" id="ARBA00022777"/>
    </source>
</evidence>
<dbReference type="InterPro" id="IPR016152">
    <property type="entry name" value="PTrfase/Anion_transptr"/>
</dbReference>
<dbReference type="AlphaFoldDB" id="A0A0H3XKF7"/>
<keyword evidence="5" id="KW-0808">Transferase</keyword>
<dbReference type="RefSeq" id="WP_047791602.1">
    <property type="nucleotide sequence ID" value="NZ_CP011856.1"/>
</dbReference>
<dbReference type="EMBL" id="CP011856">
    <property type="protein sequence ID" value="AKM54396.1"/>
    <property type="molecule type" value="Genomic_DNA"/>
</dbReference>
<dbReference type="GO" id="GO:0016301">
    <property type="term" value="F:kinase activity"/>
    <property type="evidence" value="ECO:0007669"/>
    <property type="project" value="UniProtKB-KW"/>
</dbReference>
<dbReference type="Gene3D" id="3.40.930.10">
    <property type="entry name" value="Mannitol-specific EII, Chain A"/>
    <property type="match status" value="1"/>
</dbReference>
<dbReference type="InterPro" id="IPR051351">
    <property type="entry name" value="Ascorbate-PTS_EIIA_comp"/>
</dbReference>
<evidence type="ECO:0000313" key="12">
    <source>
        <dbReference type="EMBL" id="AKM54396.1"/>
    </source>
</evidence>
<evidence type="ECO:0000256" key="5">
    <source>
        <dbReference type="ARBA" id="ARBA00022679"/>
    </source>
</evidence>
<accession>A0A0H3XKF7</accession>
<dbReference type="PROSITE" id="PS51094">
    <property type="entry name" value="PTS_EIIA_TYPE_2"/>
    <property type="match status" value="1"/>
</dbReference>
<evidence type="ECO:0000256" key="10">
    <source>
        <dbReference type="ARBA" id="ARBA00042072"/>
    </source>
</evidence>
<dbReference type="STRING" id="315358.SERIO_v1c08360"/>
<sequence length="157" mass="17514">MQLDFLESLLTNNSILLHQTATNWETAVQIVFKPLLATKAISEEYIDNVIKKTKTLGPYYIIAPKLAMPHTRPEEGALKNAFSLVSLTEPVLFADNQPVSLLIGFCAVDAETHLSLALPQIVAIFENPVVIEQIIQANSSTEVMNIIKKINYMKYVK</sequence>
<reference evidence="13" key="2">
    <citation type="submission" date="2015-06" db="EMBL/GenBank/DDBJ databases">
        <title>Complete genome sequence of Spiroplasma eriocheiris TDA-040725-5 (DSM 21848).</title>
        <authorList>
            <person name="Lo W.-S."/>
            <person name="Kuo C.-H."/>
        </authorList>
    </citation>
    <scope>NUCLEOTIDE SEQUENCE [LARGE SCALE GENOMIC DNA]</scope>
    <source>
        <strain evidence="13">TDA-040725-5</strain>
    </source>
</reference>
<comment type="subcellular location">
    <subcellularLocation>
        <location evidence="1">Cytoplasm</location>
    </subcellularLocation>
</comment>
<dbReference type="KEGG" id="seri:SERIO_v1c08360"/>
<dbReference type="PANTHER" id="PTHR36203:SF1">
    <property type="entry name" value="ASCORBATE-SPECIFIC PTS SYSTEM EIIA COMPONENT"/>
    <property type="match status" value="1"/>
</dbReference>
<protein>
    <recommendedName>
        <fullName evidence="9">Ascorbate-specific PTS system EIIA component</fullName>
    </recommendedName>
    <alternativeName>
        <fullName evidence="10">Ascorbate-specific phosphotransferase enzyme IIA component</fullName>
    </alternativeName>
</protein>
<dbReference type="SUPFAM" id="SSF55804">
    <property type="entry name" value="Phoshotransferase/anion transport protein"/>
    <property type="match status" value="1"/>
</dbReference>
<dbReference type="InterPro" id="IPR002178">
    <property type="entry name" value="PTS_EIIA_type-2_dom"/>
</dbReference>
<evidence type="ECO:0000313" key="13">
    <source>
        <dbReference type="Proteomes" id="UP000035661"/>
    </source>
</evidence>
<dbReference type="Proteomes" id="UP000035661">
    <property type="component" value="Chromosome"/>
</dbReference>
<evidence type="ECO:0000256" key="2">
    <source>
        <dbReference type="ARBA" id="ARBA00022448"/>
    </source>
</evidence>
<proteinExistence type="predicted"/>
<dbReference type="GO" id="GO:0009401">
    <property type="term" value="P:phosphoenolpyruvate-dependent sugar phosphotransferase system"/>
    <property type="evidence" value="ECO:0007669"/>
    <property type="project" value="UniProtKB-KW"/>
</dbReference>
<organism evidence="12 13">
    <name type="scientific">Spiroplasma eriocheiris</name>
    <dbReference type="NCBI Taxonomy" id="315358"/>
    <lineage>
        <taxon>Bacteria</taxon>
        <taxon>Bacillati</taxon>
        <taxon>Mycoplasmatota</taxon>
        <taxon>Mollicutes</taxon>
        <taxon>Entomoplasmatales</taxon>
        <taxon>Spiroplasmataceae</taxon>
        <taxon>Spiroplasma</taxon>
    </lineage>
</organism>
<reference evidence="12 13" key="1">
    <citation type="journal article" date="2015" name="Genome Biol. Evol.">
        <title>Found and Lost: The Fates of Horizontally Acquired Genes in Arthropod-Symbiotic Spiroplasma.</title>
        <authorList>
            <person name="Lo W.S."/>
            <person name="Gasparich G.E."/>
            <person name="Kuo C.H."/>
        </authorList>
    </citation>
    <scope>NUCLEOTIDE SEQUENCE [LARGE SCALE GENOMIC DNA]</scope>
    <source>
        <strain evidence="13">TDA-040725-5</strain>
    </source>
</reference>
<keyword evidence="6" id="KW-0598">Phosphotransferase system</keyword>
<evidence type="ECO:0000256" key="1">
    <source>
        <dbReference type="ARBA" id="ARBA00004496"/>
    </source>
</evidence>
<keyword evidence="7" id="KW-0418">Kinase</keyword>
<feature type="domain" description="PTS EIIA type-2" evidence="11">
    <location>
        <begin position="8"/>
        <end position="150"/>
    </location>
</feature>
<name>A0A0H3XKF7_9MOLU</name>
<evidence type="ECO:0000256" key="8">
    <source>
        <dbReference type="ARBA" id="ARBA00037387"/>
    </source>
</evidence>
<comment type="function">
    <text evidence="8">The phosphoenolpyruvate-dependent sugar phosphotransferase system (sugar PTS), a major carbohydrate active transport system, catalyzes the phosphorylation of incoming sugar substrates concomitantly with their translocation across the cell membrane. The enzyme II UlaABC PTS system is involved in ascorbate transport.</text>
</comment>
<dbReference type="Pfam" id="PF00359">
    <property type="entry name" value="PTS_EIIA_2"/>
    <property type="match status" value="1"/>
</dbReference>
<evidence type="ECO:0000256" key="4">
    <source>
        <dbReference type="ARBA" id="ARBA00022553"/>
    </source>
</evidence>
<keyword evidence="2" id="KW-0813">Transport</keyword>
<evidence type="ECO:0000259" key="11">
    <source>
        <dbReference type="PROSITE" id="PS51094"/>
    </source>
</evidence>
<gene>
    <name evidence="12" type="primary">sgaA</name>
    <name evidence="12" type="ORF">SERIO_v1c08360</name>
</gene>
<evidence type="ECO:0000256" key="9">
    <source>
        <dbReference type="ARBA" id="ARBA00041175"/>
    </source>
</evidence>
<dbReference type="PANTHER" id="PTHR36203">
    <property type="entry name" value="ASCORBATE-SPECIFIC PTS SYSTEM EIIA COMPONENT"/>
    <property type="match status" value="1"/>
</dbReference>
<keyword evidence="13" id="KW-1185">Reference proteome</keyword>